<sequence length="278" mass="30600">MMETASKGPYADLEEVARLIRKNVLDMVRSANAGHVGGAYSAAEMFAALYFRIMNIDPSRPDWEDRDRFILSKGHCAIGLYVCLAYRGYFDPSLLTTFDHIGSILQAHPDMTKTPGIDMSTGSLGQGLSAALGQAAGLKLLGKTCQVYCMIGDGECQEGQIWEAAMAAPKMKLDNLTVFLDYNRLQLAGKVDDFMPLEPLAEKWQAFGWYVLEIDGHNFDQILAAAEEAKSVKGKPTIIIAHTVKGKGVSFMEHNVAWHSKVPTPEEYEVAMRELGFA</sequence>
<proteinExistence type="inferred from homology"/>
<protein>
    <submittedName>
        <fullName evidence="5">Transketolase</fullName>
    </submittedName>
</protein>
<evidence type="ECO:0000313" key="5">
    <source>
        <dbReference type="EMBL" id="OUM87679.1"/>
    </source>
</evidence>
<dbReference type="PANTHER" id="PTHR47514">
    <property type="entry name" value="TRANSKETOLASE N-TERMINAL SECTION-RELATED"/>
    <property type="match status" value="1"/>
</dbReference>
<dbReference type="PANTHER" id="PTHR47514:SF1">
    <property type="entry name" value="TRANSKETOLASE N-TERMINAL SECTION-RELATED"/>
    <property type="match status" value="1"/>
</dbReference>
<comment type="similarity">
    <text evidence="2">Belongs to the transketolase family.</text>
</comment>
<organism evidence="5 6">
    <name type="scientific">Bacillus thermozeamaize</name>
    <dbReference type="NCBI Taxonomy" id="230954"/>
    <lineage>
        <taxon>Bacteria</taxon>
        <taxon>Bacillati</taxon>
        <taxon>Bacillota</taxon>
        <taxon>Bacilli</taxon>
        <taxon>Bacillales</taxon>
        <taxon>Bacillaceae</taxon>
        <taxon>Bacillus</taxon>
    </lineage>
</organism>
<name>A0A1Y3PTN1_9BACI</name>
<dbReference type="Gene3D" id="3.40.50.970">
    <property type="match status" value="1"/>
</dbReference>
<comment type="cofactor">
    <cofactor evidence="1">
        <name>thiamine diphosphate</name>
        <dbReference type="ChEBI" id="CHEBI:58937"/>
    </cofactor>
</comment>
<dbReference type="Pfam" id="PF00456">
    <property type="entry name" value="Transketolase_N"/>
    <property type="match status" value="1"/>
</dbReference>
<dbReference type="InterPro" id="IPR029061">
    <property type="entry name" value="THDP-binding"/>
</dbReference>
<evidence type="ECO:0000256" key="1">
    <source>
        <dbReference type="ARBA" id="ARBA00001964"/>
    </source>
</evidence>
<dbReference type="SUPFAM" id="SSF52518">
    <property type="entry name" value="Thiamin diphosphate-binding fold (THDP-binding)"/>
    <property type="match status" value="1"/>
</dbReference>
<dbReference type="AlphaFoldDB" id="A0A1Y3PTN1"/>
<accession>A0A1Y3PTN1</accession>
<evidence type="ECO:0000256" key="3">
    <source>
        <dbReference type="ARBA" id="ARBA00023052"/>
    </source>
</evidence>
<comment type="caution">
    <text evidence="5">The sequence shown here is derived from an EMBL/GenBank/DDBJ whole genome shotgun (WGS) entry which is preliminary data.</text>
</comment>
<keyword evidence="3" id="KW-0786">Thiamine pyrophosphate</keyword>
<feature type="domain" description="Transketolase N-terminal" evidence="4">
    <location>
        <begin position="15"/>
        <end position="277"/>
    </location>
</feature>
<gene>
    <name evidence="5" type="ORF">BAA01_09775</name>
</gene>
<dbReference type="EMBL" id="LZRT01000071">
    <property type="protein sequence ID" value="OUM87679.1"/>
    <property type="molecule type" value="Genomic_DNA"/>
</dbReference>
<dbReference type="CDD" id="cd02012">
    <property type="entry name" value="TPP_TK"/>
    <property type="match status" value="1"/>
</dbReference>
<evidence type="ECO:0000259" key="4">
    <source>
        <dbReference type="Pfam" id="PF00456"/>
    </source>
</evidence>
<dbReference type="InterPro" id="IPR005474">
    <property type="entry name" value="Transketolase_N"/>
</dbReference>
<reference evidence="6" key="1">
    <citation type="submission" date="2016-06" db="EMBL/GenBank/DDBJ databases">
        <authorList>
            <person name="Nascimento L."/>
            <person name="Pereira R.V."/>
            <person name="Martins L.F."/>
            <person name="Quaggio R.B."/>
            <person name="Silva A.M."/>
            <person name="Setubal J.C."/>
        </authorList>
    </citation>
    <scope>NUCLEOTIDE SEQUENCE [LARGE SCALE GENOMIC DNA]</scope>
</reference>
<evidence type="ECO:0000313" key="6">
    <source>
        <dbReference type="Proteomes" id="UP000196475"/>
    </source>
</evidence>
<dbReference type="Proteomes" id="UP000196475">
    <property type="component" value="Unassembled WGS sequence"/>
</dbReference>
<evidence type="ECO:0000256" key="2">
    <source>
        <dbReference type="ARBA" id="ARBA00007131"/>
    </source>
</evidence>